<dbReference type="RefSeq" id="WP_202747465.1">
    <property type="nucleotide sequence ID" value="NZ_JAESWC010000002.1"/>
</dbReference>
<dbReference type="EMBL" id="JAESWC010000002">
    <property type="protein sequence ID" value="MBL4934820.1"/>
    <property type="molecule type" value="Genomic_DNA"/>
</dbReference>
<feature type="domain" description="GP-PDE" evidence="1">
    <location>
        <begin position="62"/>
        <end position="297"/>
    </location>
</feature>
<accession>A0ABS1T655</accession>
<dbReference type="Pfam" id="PF03009">
    <property type="entry name" value="GDPD"/>
    <property type="match status" value="1"/>
</dbReference>
<sequence>MSKPFAVIVILMSLVLLGLSMANPLQSYNFSFLSSSNDSKSVKPVVFPYHDYNNFIESLGDFTYVAHRGAPMISKEPENSIEAFKAAKESGYKIVETDLQLTKDGQWIIMHDYILDRTTNGKGTVRSHSLKEIEGLRLKGNVNESLSIPTLEDFLKLCGSEKLIPILDIKPNEKQISSRSYNNLLNSLNKYKLLDKSIFCSYSKEVLFELRKRSDATTIAVMMDVNQDNLDFANKLRNAFMYCNYENTSDEKIQLINNNKLKFGVWTVNDEIVADYFYKKGAIMIVTDKLKLKTKDVLLKNISTM</sequence>
<protein>
    <recommendedName>
        <fullName evidence="1">GP-PDE domain-containing protein</fullName>
    </recommendedName>
</protein>
<keyword evidence="3" id="KW-1185">Reference proteome</keyword>
<dbReference type="Proteomes" id="UP000632377">
    <property type="component" value="Unassembled WGS sequence"/>
</dbReference>
<reference evidence="2 3" key="1">
    <citation type="submission" date="2021-01" db="EMBL/GenBank/DDBJ databases">
        <title>Genome public.</title>
        <authorList>
            <person name="Liu C."/>
            <person name="Sun Q."/>
        </authorList>
    </citation>
    <scope>NUCLEOTIDE SEQUENCE [LARGE SCALE GENOMIC DNA]</scope>
    <source>
        <strain evidence="2 3">YIM B02515</strain>
    </source>
</reference>
<dbReference type="SUPFAM" id="SSF51695">
    <property type="entry name" value="PLC-like phosphodiesterases"/>
    <property type="match status" value="1"/>
</dbReference>
<proteinExistence type="predicted"/>
<comment type="caution">
    <text evidence="2">The sequence shown here is derived from an EMBL/GenBank/DDBJ whole genome shotgun (WGS) entry which is preliminary data.</text>
</comment>
<dbReference type="PANTHER" id="PTHR46211">
    <property type="entry name" value="GLYCEROPHOSPHORYL DIESTER PHOSPHODIESTERASE"/>
    <property type="match status" value="1"/>
</dbReference>
<evidence type="ECO:0000313" key="2">
    <source>
        <dbReference type="EMBL" id="MBL4934820.1"/>
    </source>
</evidence>
<evidence type="ECO:0000313" key="3">
    <source>
        <dbReference type="Proteomes" id="UP000632377"/>
    </source>
</evidence>
<name>A0ABS1T655_9CLOT</name>
<evidence type="ECO:0000259" key="1">
    <source>
        <dbReference type="PROSITE" id="PS51704"/>
    </source>
</evidence>
<organism evidence="2 3">
    <name type="scientific">Clostridium rhizosphaerae</name>
    <dbReference type="NCBI Taxonomy" id="2803861"/>
    <lineage>
        <taxon>Bacteria</taxon>
        <taxon>Bacillati</taxon>
        <taxon>Bacillota</taxon>
        <taxon>Clostridia</taxon>
        <taxon>Eubacteriales</taxon>
        <taxon>Clostridiaceae</taxon>
        <taxon>Clostridium</taxon>
    </lineage>
</organism>
<dbReference type="InterPro" id="IPR017946">
    <property type="entry name" value="PLC-like_Pdiesterase_TIM-brl"/>
</dbReference>
<dbReference type="InterPro" id="IPR030395">
    <property type="entry name" value="GP_PDE_dom"/>
</dbReference>
<dbReference type="PROSITE" id="PS51704">
    <property type="entry name" value="GP_PDE"/>
    <property type="match status" value="1"/>
</dbReference>
<dbReference type="Gene3D" id="3.20.20.190">
    <property type="entry name" value="Phosphatidylinositol (PI) phosphodiesterase"/>
    <property type="match status" value="1"/>
</dbReference>
<dbReference type="PANTHER" id="PTHR46211:SF14">
    <property type="entry name" value="GLYCEROPHOSPHODIESTER PHOSPHODIESTERASE"/>
    <property type="match status" value="1"/>
</dbReference>
<gene>
    <name evidence="2" type="ORF">JK636_03505</name>
</gene>